<name>A0ABY8KUI8_9FLAO</name>
<dbReference type="Proteomes" id="UP001238523">
    <property type="component" value="Chromosome"/>
</dbReference>
<dbReference type="Pfam" id="PF20113">
    <property type="entry name" value="DUF6503"/>
    <property type="match status" value="1"/>
</dbReference>
<accession>A0ABY8KUI8</accession>
<gene>
    <name evidence="1" type="ORF">QCQ61_09335</name>
</gene>
<evidence type="ECO:0000313" key="2">
    <source>
        <dbReference type="Proteomes" id="UP001238523"/>
    </source>
</evidence>
<evidence type="ECO:0000313" key="1">
    <source>
        <dbReference type="EMBL" id="WGF91416.1"/>
    </source>
</evidence>
<organism evidence="1 2">
    <name type="scientific">Aequorivita marisscotiae</name>
    <dbReference type="NCBI Taxonomy" id="3040348"/>
    <lineage>
        <taxon>Bacteria</taxon>
        <taxon>Pseudomonadati</taxon>
        <taxon>Bacteroidota</taxon>
        <taxon>Flavobacteriia</taxon>
        <taxon>Flavobacteriales</taxon>
        <taxon>Flavobacteriaceae</taxon>
        <taxon>Aequorivita</taxon>
    </lineage>
</organism>
<dbReference type="PROSITE" id="PS51257">
    <property type="entry name" value="PROKAR_LIPOPROTEIN"/>
    <property type="match status" value="1"/>
</dbReference>
<dbReference type="InterPro" id="IPR045444">
    <property type="entry name" value="DUF6503"/>
</dbReference>
<protein>
    <submittedName>
        <fullName evidence="1">Deoxyribose-phosphate aldolase</fullName>
    </submittedName>
</protein>
<keyword evidence="2" id="KW-1185">Reference proteome</keyword>
<dbReference type="EMBL" id="CP122379">
    <property type="protein sequence ID" value="WGF91416.1"/>
    <property type="molecule type" value="Genomic_DNA"/>
</dbReference>
<dbReference type="RefSeq" id="WP_279447376.1">
    <property type="nucleotide sequence ID" value="NZ_CP122379.1"/>
</dbReference>
<proteinExistence type="predicted"/>
<sequence>MRILPIIGFLIIFGSCKEETKELTAQQIVDKTIDNAGGDKYKSAAIQFSFRDIKYSSRRNNGDFEFTRTIVDSLGETRDVLTNNSFERYANGTKLSLADSTVNKYSNSVNSVHYFVQLPYGLNDPAVNKKLVGESKINGKDYYEIQVTFSENGGGTDHEDVYMYWIAKEDFTVDYLAYKFYTGKGGIRFRKAVNPRIINGLRFVDYENYKIEPWKSVEMQTLGELFEANELTFLSEINTEDISVKPIKPKKD</sequence>
<reference evidence="1 2" key="1">
    <citation type="submission" date="2023-04" db="EMBL/GenBank/DDBJ databases">
        <title>Taxonomic identification of the Arctic strain Aequorivita sp. nov. and transcriptomic analysis in response to temperature stress.</title>
        <authorList>
            <person name="Liu W."/>
            <person name="Cong B."/>
            <person name="Lin J."/>
        </authorList>
    </citation>
    <scope>NUCLEOTIDE SEQUENCE [LARGE SCALE GENOMIC DNA]</scope>
    <source>
        <strain evidence="1 2">Ant34-E75</strain>
    </source>
</reference>